<organism evidence="3 4">
    <name type="scientific">Streptomyces vulcanius</name>
    <dbReference type="NCBI Taxonomy" id="1441876"/>
    <lineage>
        <taxon>Bacteria</taxon>
        <taxon>Bacillati</taxon>
        <taxon>Actinomycetota</taxon>
        <taxon>Actinomycetes</taxon>
        <taxon>Kitasatosporales</taxon>
        <taxon>Streptomycetaceae</taxon>
        <taxon>Streptomyces</taxon>
    </lineage>
</organism>
<feature type="compositionally biased region" description="Pro residues" evidence="2">
    <location>
        <begin position="441"/>
        <end position="461"/>
    </location>
</feature>
<feature type="region of interest" description="Disordered" evidence="2">
    <location>
        <begin position="1"/>
        <end position="33"/>
    </location>
</feature>
<reference evidence="4" key="1">
    <citation type="journal article" date="2019" name="Int. J. Syst. Evol. Microbiol.">
        <title>The Global Catalogue of Microorganisms (GCM) 10K type strain sequencing project: providing services to taxonomists for standard genome sequencing and annotation.</title>
        <authorList>
            <consortium name="The Broad Institute Genomics Platform"/>
            <consortium name="The Broad Institute Genome Sequencing Center for Infectious Disease"/>
            <person name="Wu L."/>
            <person name="Ma J."/>
        </authorList>
    </citation>
    <scope>NUCLEOTIDE SEQUENCE [LARGE SCALE GENOMIC DNA]</scope>
    <source>
        <strain evidence="4">CGMCC 4.7177</strain>
    </source>
</reference>
<name>A0ABV9B5T1_9ACTN</name>
<dbReference type="InterPro" id="IPR002397">
    <property type="entry name" value="Cyt_P450_B"/>
</dbReference>
<evidence type="ECO:0000256" key="1">
    <source>
        <dbReference type="ARBA" id="ARBA00010617"/>
    </source>
</evidence>
<evidence type="ECO:0000313" key="4">
    <source>
        <dbReference type="Proteomes" id="UP001595839"/>
    </source>
</evidence>
<dbReference type="Gene3D" id="1.10.630.10">
    <property type="entry name" value="Cytochrome P450"/>
    <property type="match status" value="1"/>
</dbReference>
<dbReference type="PANTHER" id="PTHR46696:SF1">
    <property type="entry name" value="CYTOCHROME P450 YJIB-RELATED"/>
    <property type="match status" value="1"/>
</dbReference>
<dbReference type="RefSeq" id="WP_381177739.1">
    <property type="nucleotide sequence ID" value="NZ_JBHSFK010000037.1"/>
</dbReference>
<dbReference type="CDD" id="cd20623">
    <property type="entry name" value="CYP_unk"/>
    <property type="match status" value="1"/>
</dbReference>
<dbReference type="PANTHER" id="PTHR46696">
    <property type="entry name" value="P450, PUTATIVE (EUROFUNG)-RELATED"/>
    <property type="match status" value="1"/>
</dbReference>
<accession>A0ABV9B5T1</accession>
<dbReference type="InterPro" id="IPR017972">
    <property type="entry name" value="Cyt_P450_CS"/>
</dbReference>
<dbReference type="SUPFAM" id="SSF48264">
    <property type="entry name" value="Cytochrome P450"/>
    <property type="match status" value="1"/>
</dbReference>
<evidence type="ECO:0000256" key="2">
    <source>
        <dbReference type="SAM" id="MobiDB-lite"/>
    </source>
</evidence>
<dbReference type="Proteomes" id="UP001595839">
    <property type="component" value="Unassembled WGS sequence"/>
</dbReference>
<keyword evidence="4" id="KW-1185">Reference proteome</keyword>
<comment type="caution">
    <text evidence="3">The sequence shown here is derived from an EMBL/GenBank/DDBJ whole genome shotgun (WGS) entry which is preliminary data.</text>
</comment>
<dbReference type="EMBL" id="JBHSFK010000037">
    <property type="protein sequence ID" value="MFC4505783.1"/>
    <property type="molecule type" value="Genomic_DNA"/>
</dbReference>
<proteinExistence type="inferred from homology"/>
<protein>
    <submittedName>
        <fullName evidence="3">Cytochrome P450</fullName>
    </submittedName>
</protein>
<feature type="region of interest" description="Disordered" evidence="2">
    <location>
        <begin position="425"/>
        <end position="468"/>
    </location>
</feature>
<evidence type="ECO:0000313" key="3">
    <source>
        <dbReference type="EMBL" id="MFC4505783.1"/>
    </source>
</evidence>
<sequence>MTPEHPTTAGPHDLALDPPPGCPAHGRGPGGLTRLYGPGAEDLSELYEQLREQHGPVAPVLLHEDVPMWVVLGHAENLHMVRTSSQFTRDSRVWTPLREGMIKPDHPLMPHIAWQPICSHAEGDEHKRLRGAVTSAMTTIDDRSVRRYIYRATQVLVNRFCEAGRAELVGQFAEHLPMAVMCQLLGMPDEYNDRMVAAARDALKGSETALASHEYVVGALSRLTTRRRAEPADDFTSHLIAHPAGLTDDEVREHLRLVLFAAYEATVNLLSNALRMVLTDPRFLARLNGGEMTVPEAVEQSLWDEPPFSTILGYFATQDTELGGQRIRKGDGLLFAPAPGNVDPRVRPDLAAHMRGNRSHLAFGGGPHECPGQDIGRAIADVGVDALLTRLSDVQLACDEDELRWTTSIASRHLVALPVHFEPKPQQDVTLRPSHASVPPQRAPRPSLPDPQPTAPAPAPEPVAIVQPPRRPNAWRRFLAWWRGY</sequence>
<dbReference type="PROSITE" id="PS00086">
    <property type="entry name" value="CYTOCHROME_P450"/>
    <property type="match status" value="1"/>
</dbReference>
<dbReference type="InterPro" id="IPR036396">
    <property type="entry name" value="Cyt_P450_sf"/>
</dbReference>
<dbReference type="PRINTS" id="PR00359">
    <property type="entry name" value="BP450"/>
</dbReference>
<comment type="similarity">
    <text evidence="1">Belongs to the cytochrome P450 family.</text>
</comment>
<gene>
    <name evidence="3" type="ORF">ACFPIH_41110</name>
</gene>